<evidence type="ECO:0000259" key="4">
    <source>
        <dbReference type="Pfam" id="PF03446"/>
    </source>
</evidence>
<name>A0AA35GHJ1_9BURK</name>
<dbReference type="InterPro" id="IPR006115">
    <property type="entry name" value="6PGDH_NADP-bd"/>
</dbReference>
<dbReference type="SUPFAM" id="SSF48179">
    <property type="entry name" value="6-phosphogluconate dehydrogenase C-terminal domain-like"/>
    <property type="match status" value="1"/>
</dbReference>
<dbReference type="PIRSF" id="PIRSF000103">
    <property type="entry name" value="HIBADH"/>
    <property type="match status" value="1"/>
</dbReference>
<evidence type="ECO:0000313" key="7">
    <source>
        <dbReference type="Proteomes" id="UP000834458"/>
    </source>
</evidence>
<gene>
    <name evidence="6" type="primary">garR</name>
    <name evidence="6" type="ORF">GHA_00498</name>
</gene>
<evidence type="ECO:0000313" key="6">
    <source>
        <dbReference type="EMBL" id="CAB5664365.1"/>
    </source>
</evidence>
<dbReference type="InterPro" id="IPR008927">
    <property type="entry name" value="6-PGluconate_DH-like_C_sf"/>
</dbReference>
<evidence type="ECO:0000259" key="5">
    <source>
        <dbReference type="Pfam" id="PF14833"/>
    </source>
</evidence>
<evidence type="ECO:0000256" key="2">
    <source>
        <dbReference type="ARBA" id="ARBA00023027"/>
    </source>
</evidence>
<dbReference type="InterPro" id="IPR015815">
    <property type="entry name" value="HIBADH-related"/>
</dbReference>
<protein>
    <submittedName>
        <fullName evidence="6">2-hydroxy-3-oxopropionate reductase</fullName>
        <ecNumber evidence="6">1.1.1.60</ecNumber>
    </submittedName>
</protein>
<dbReference type="Gene3D" id="3.40.50.720">
    <property type="entry name" value="NAD(P)-binding Rossmann-like Domain"/>
    <property type="match status" value="1"/>
</dbReference>
<keyword evidence="2" id="KW-0520">NAD</keyword>
<proteinExistence type="predicted"/>
<dbReference type="InterPro" id="IPR036291">
    <property type="entry name" value="NAD(P)-bd_dom_sf"/>
</dbReference>
<dbReference type="RefSeq" id="WP_234687729.1">
    <property type="nucleotide sequence ID" value="NZ_CAHPRW010000001.1"/>
</dbReference>
<dbReference type="PANTHER" id="PTHR43060:SF15">
    <property type="entry name" value="3-HYDROXYISOBUTYRATE DEHYDROGENASE-LIKE 1, MITOCHONDRIAL-RELATED"/>
    <property type="match status" value="1"/>
</dbReference>
<accession>A0AA35GHJ1</accession>
<feature type="active site" evidence="3">
    <location>
        <position position="184"/>
    </location>
</feature>
<dbReference type="Proteomes" id="UP000834458">
    <property type="component" value="Unassembled WGS sequence"/>
</dbReference>
<dbReference type="GO" id="GO:0008679">
    <property type="term" value="F:2-hydroxy-3-oxopropionate reductase activity"/>
    <property type="evidence" value="ECO:0007669"/>
    <property type="project" value="UniProtKB-EC"/>
</dbReference>
<dbReference type="InterPro" id="IPR013328">
    <property type="entry name" value="6PGD_dom2"/>
</dbReference>
<evidence type="ECO:0000256" key="1">
    <source>
        <dbReference type="ARBA" id="ARBA00023002"/>
    </source>
</evidence>
<dbReference type="Gene3D" id="1.10.1040.10">
    <property type="entry name" value="N-(1-d-carboxylethyl)-l-norvaline Dehydrogenase, domain 2"/>
    <property type="match status" value="1"/>
</dbReference>
<dbReference type="EMBL" id="CAHPSC010000004">
    <property type="protein sequence ID" value="CAB5664365.1"/>
    <property type="molecule type" value="Genomic_DNA"/>
</dbReference>
<dbReference type="AlphaFoldDB" id="A0AA35GHJ1"/>
<dbReference type="SUPFAM" id="SSF51735">
    <property type="entry name" value="NAD(P)-binding Rossmann-fold domains"/>
    <property type="match status" value="1"/>
</dbReference>
<dbReference type="InterPro" id="IPR029154">
    <property type="entry name" value="HIBADH-like_NADP-bd"/>
</dbReference>
<feature type="domain" description="3-hydroxyisobutyrate dehydrogenase-like NAD-binding" evidence="5">
    <location>
        <begin position="178"/>
        <end position="294"/>
    </location>
</feature>
<organism evidence="6 7">
    <name type="scientific">Comamonas aquatica</name>
    <dbReference type="NCBI Taxonomy" id="225991"/>
    <lineage>
        <taxon>Bacteria</taxon>
        <taxon>Pseudomonadati</taxon>
        <taxon>Pseudomonadota</taxon>
        <taxon>Betaproteobacteria</taxon>
        <taxon>Burkholderiales</taxon>
        <taxon>Comamonadaceae</taxon>
        <taxon>Comamonas</taxon>
    </lineage>
</organism>
<feature type="domain" description="6-phosphogluconate dehydrogenase NADP-binding" evidence="4">
    <location>
        <begin position="15"/>
        <end position="172"/>
    </location>
</feature>
<dbReference type="PANTHER" id="PTHR43060">
    <property type="entry name" value="3-HYDROXYISOBUTYRATE DEHYDROGENASE-LIKE 1, MITOCHONDRIAL-RELATED"/>
    <property type="match status" value="1"/>
</dbReference>
<dbReference type="Pfam" id="PF03446">
    <property type="entry name" value="NAD_binding_2"/>
    <property type="match status" value="1"/>
</dbReference>
<comment type="caution">
    <text evidence="6">The sequence shown here is derived from an EMBL/GenBank/DDBJ whole genome shotgun (WGS) entry which is preliminary data.</text>
</comment>
<dbReference type="GO" id="GO:0050661">
    <property type="term" value="F:NADP binding"/>
    <property type="evidence" value="ECO:0007669"/>
    <property type="project" value="InterPro"/>
</dbReference>
<dbReference type="EC" id="1.1.1.60" evidence="6"/>
<reference evidence="6" key="1">
    <citation type="submission" date="2020-05" db="EMBL/GenBank/DDBJ databases">
        <authorList>
            <person name="Delgado-Blas J."/>
        </authorList>
    </citation>
    <scope>NUCLEOTIDE SEQUENCE</scope>
    <source>
        <strain evidence="6">BB1454</strain>
    </source>
</reference>
<sequence length="305" mass="31942">MTETPLTPSPIPGLRIALLGCGLMGVPMARRLLAAGHVVHAWNRTRAKAEPLAALGAFVHDTPRQACIKADYVISMLENGQVVGDVLFGMGQDGAIHGMRAGTLVVDMASIQPREARDHAARLSERGLRHLDAPVSGGTVGAENGSLAIMVGGKAEDFEAAQALFAPLGRATHVGPHGAGQLAKLANQMIVGISIGAVAEALLLCAKGGADPAKVREAITGGFADSRILQLHGQRMVERDFAARGKMTVQLKDMRNALATAQEIGFDAPITSLFEQLYADGVEHGLGDLDHSGLFVELASRNAMQ</sequence>
<keyword evidence="1 6" id="KW-0560">Oxidoreductase</keyword>
<evidence type="ECO:0000256" key="3">
    <source>
        <dbReference type="PIRSR" id="PIRSR000103-1"/>
    </source>
</evidence>
<dbReference type="Pfam" id="PF14833">
    <property type="entry name" value="NAD_binding_11"/>
    <property type="match status" value="1"/>
</dbReference>
<dbReference type="GO" id="GO:0051287">
    <property type="term" value="F:NAD binding"/>
    <property type="evidence" value="ECO:0007669"/>
    <property type="project" value="InterPro"/>
</dbReference>